<protein>
    <submittedName>
        <fullName evidence="3">Methyltransferase</fullName>
    </submittedName>
</protein>
<name>A0A6G1JJC5_9PLEO</name>
<keyword evidence="1" id="KW-0560">Oxidoreductase</keyword>
<dbReference type="GO" id="GO:0016491">
    <property type="term" value="F:oxidoreductase activity"/>
    <property type="evidence" value="ECO:0007669"/>
    <property type="project" value="UniProtKB-KW"/>
</dbReference>
<keyword evidence="4" id="KW-1185">Reference proteome</keyword>
<dbReference type="GO" id="GO:0008168">
    <property type="term" value="F:methyltransferase activity"/>
    <property type="evidence" value="ECO:0007669"/>
    <property type="project" value="UniProtKB-KW"/>
</dbReference>
<keyword evidence="3" id="KW-0808">Transferase</keyword>
<sequence length="281" mass="32594">MSFIESRPSTAGKELPYVRGKCDEDHPSTNFKNEERIVQITDARSSKEKFTLDQYGFAWKHDTTLSAEVLEAIRSKDRDANRVAHTYYPLVERLLLNVTGASRIIIFDHTYRKRNPELDMKENPNGREQPATVVHCDQSALGARRRVERHAGKDSDRLLTGRCQLINVWRPISGIVEDWPLATMDYQTMSPTEIHPTNIYRDRHRFVGQTVSISYAPTQKWYYLKEQTPDEVTLIKIWDSKDSVAKMCAHCSFQHPGSYKAKVPRESIEVRCLVFYEDERV</sequence>
<dbReference type="PANTHER" id="PTHR34598">
    <property type="entry name" value="BLL6449 PROTEIN"/>
    <property type="match status" value="1"/>
</dbReference>
<dbReference type="OrthoDB" id="412788at2759"/>
<accession>A0A6G1JJC5</accession>
<gene>
    <name evidence="3" type="ORF">K458DRAFT_326319</name>
</gene>
<evidence type="ECO:0000313" key="3">
    <source>
        <dbReference type="EMBL" id="KAF2690576.1"/>
    </source>
</evidence>
<dbReference type="NCBIfam" id="NF041278">
    <property type="entry name" value="CmcJ_NvfI_EfuI"/>
    <property type="match status" value="1"/>
</dbReference>
<dbReference type="Proteomes" id="UP000799291">
    <property type="component" value="Unassembled WGS sequence"/>
</dbReference>
<organism evidence="3 4">
    <name type="scientific">Lentithecium fluviatile CBS 122367</name>
    <dbReference type="NCBI Taxonomy" id="1168545"/>
    <lineage>
        <taxon>Eukaryota</taxon>
        <taxon>Fungi</taxon>
        <taxon>Dikarya</taxon>
        <taxon>Ascomycota</taxon>
        <taxon>Pezizomycotina</taxon>
        <taxon>Dothideomycetes</taxon>
        <taxon>Pleosporomycetidae</taxon>
        <taxon>Pleosporales</taxon>
        <taxon>Massarineae</taxon>
        <taxon>Lentitheciaceae</taxon>
        <taxon>Lentithecium</taxon>
    </lineage>
</organism>
<keyword evidence="3" id="KW-0489">Methyltransferase</keyword>
<dbReference type="EMBL" id="MU005570">
    <property type="protein sequence ID" value="KAF2690576.1"/>
    <property type="molecule type" value="Genomic_DNA"/>
</dbReference>
<reference evidence="3" key="1">
    <citation type="journal article" date="2020" name="Stud. Mycol.">
        <title>101 Dothideomycetes genomes: a test case for predicting lifestyles and emergence of pathogens.</title>
        <authorList>
            <person name="Haridas S."/>
            <person name="Albert R."/>
            <person name="Binder M."/>
            <person name="Bloem J."/>
            <person name="Labutti K."/>
            <person name="Salamov A."/>
            <person name="Andreopoulos B."/>
            <person name="Baker S."/>
            <person name="Barry K."/>
            <person name="Bills G."/>
            <person name="Bluhm B."/>
            <person name="Cannon C."/>
            <person name="Castanera R."/>
            <person name="Culley D."/>
            <person name="Daum C."/>
            <person name="Ezra D."/>
            <person name="Gonzalez J."/>
            <person name="Henrissat B."/>
            <person name="Kuo A."/>
            <person name="Liang C."/>
            <person name="Lipzen A."/>
            <person name="Lutzoni F."/>
            <person name="Magnuson J."/>
            <person name="Mondo S."/>
            <person name="Nolan M."/>
            <person name="Ohm R."/>
            <person name="Pangilinan J."/>
            <person name="Park H.-J."/>
            <person name="Ramirez L."/>
            <person name="Alfaro M."/>
            <person name="Sun H."/>
            <person name="Tritt A."/>
            <person name="Yoshinaga Y."/>
            <person name="Zwiers L.-H."/>
            <person name="Turgeon B."/>
            <person name="Goodwin S."/>
            <person name="Spatafora J."/>
            <person name="Crous P."/>
            <person name="Grigoriev I."/>
        </authorList>
    </citation>
    <scope>NUCLEOTIDE SEQUENCE</scope>
    <source>
        <strain evidence="3">CBS 122367</strain>
    </source>
</reference>
<evidence type="ECO:0000313" key="4">
    <source>
        <dbReference type="Proteomes" id="UP000799291"/>
    </source>
</evidence>
<dbReference type="InterPro" id="IPR044053">
    <property type="entry name" value="AsaB-like"/>
</dbReference>
<evidence type="ECO:0000256" key="2">
    <source>
        <dbReference type="ARBA" id="ARBA00023604"/>
    </source>
</evidence>
<evidence type="ECO:0000256" key="1">
    <source>
        <dbReference type="ARBA" id="ARBA00023002"/>
    </source>
</evidence>
<dbReference type="PANTHER" id="PTHR34598:SF3">
    <property type="entry name" value="OXIDOREDUCTASE AN1597"/>
    <property type="match status" value="1"/>
</dbReference>
<dbReference type="AlphaFoldDB" id="A0A6G1JJC5"/>
<dbReference type="GO" id="GO:0032259">
    <property type="term" value="P:methylation"/>
    <property type="evidence" value="ECO:0007669"/>
    <property type="project" value="UniProtKB-KW"/>
</dbReference>
<comment type="similarity">
    <text evidence="2">Belongs to the asaB hydroxylase/desaturase family.</text>
</comment>
<proteinExistence type="inferred from homology"/>